<dbReference type="EMBL" id="JASBWS010000078">
    <property type="protein sequence ID" value="KAJ9100139.1"/>
    <property type="molecule type" value="Genomic_DNA"/>
</dbReference>
<proteinExistence type="predicted"/>
<accession>A0ACC2VMB9</accession>
<dbReference type="Proteomes" id="UP001230649">
    <property type="component" value="Unassembled WGS sequence"/>
</dbReference>
<evidence type="ECO:0000313" key="2">
    <source>
        <dbReference type="Proteomes" id="UP001230649"/>
    </source>
</evidence>
<comment type="caution">
    <text evidence="1">The sequence shown here is derived from an EMBL/GenBank/DDBJ whole genome shotgun (WGS) entry which is preliminary data.</text>
</comment>
<evidence type="ECO:0000313" key="1">
    <source>
        <dbReference type="EMBL" id="KAJ9100139.1"/>
    </source>
</evidence>
<reference evidence="1" key="1">
    <citation type="submission" date="2023-04" db="EMBL/GenBank/DDBJ databases">
        <title>Draft Genome sequencing of Naganishia species isolated from polar environments using Oxford Nanopore Technology.</title>
        <authorList>
            <person name="Leo P."/>
            <person name="Venkateswaran K."/>
        </authorList>
    </citation>
    <scope>NUCLEOTIDE SEQUENCE</scope>
    <source>
        <strain evidence="1">MNA-CCFEE 5262</strain>
    </source>
</reference>
<protein>
    <submittedName>
        <fullName evidence="1">Uncharacterized protein</fullName>
    </submittedName>
</protein>
<name>A0ACC2VMB9_9TREE</name>
<keyword evidence="2" id="KW-1185">Reference proteome</keyword>
<gene>
    <name evidence="1" type="ORF">QFC20_005551</name>
</gene>
<organism evidence="1 2">
    <name type="scientific">Naganishia adeliensis</name>
    <dbReference type="NCBI Taxonomy" id="92952"/>
    <lineage>
        <taxon>Eukaryota</taxon>
        <taxon>Fungi</taxon>
        <taxon>Dikarya</taxon>
        <taxon>Basidiomycota</taxon>
        <taxon>Agaricomycotina</taxon>
        <taxon>Tremellomycetes</taxon>
        <taxon>Filobasidiales</taxon>
        <taxon>Filobasidiaceae</taxon>
        <taxon>Naganishia</taxon>
    </lineage>
</organism>
<sequence>MPHSFPLLERIARRAQTAPNAPAIIDNITDRTIDYATLYADVCLYATELEELAGESQDLKDARVGILAQKGYPIVVALLATFSAGGLAIPLLTSLPQPEHHYMLSNGTASILLYDKKNEKRAEALQAELPEGSLRLKTIPDFTQGHTGSGEDIESMQELTRERKAMVLFTSGTTGRPKGVVTRHSALSAQVSSIVEYWQWSENDLLYHVLPLNHLHGIVVALLTTLWAGAAVELLPKLDGGQASLSLSLAPFHVWRRWINKEGKPAITLMFGVPTVYTRLLSAYDSLSEDEKREASRASAKLRLQVSGSAPLPESIKRRWDEEVGGGQILLERYGMTETGILLSTGFHNDHRIAGHVGFPLPGVQVRLYNKDEKRVIDSEDEQGEIQVKGPGIFNEYWNLPEVTAGEFEEGEWFKTGDVGVRSKEHPGMYKILGRRSVDIIKSGGEKLSALEVERALLELDYITDAAVVGVPDEEWGQIVGAIVVATKDVDPETIRKDLRSKIAVYKVPRALRVYPAIPRNAMGKIAKKV</sequence>